<dbReference type="InterPro" id="IPR051686">
    <property type="entry name" value="Lipoprotein_DolP"/>
</dbReference>
<feature type="chain" id="PRO_5008518839" description="BON domain-containing protein" evidence="2">
    <location>
        <begin position="45"/>
        <end position="244"/>
    </location>
</feature>
<dbReference type="PANTHER" id="PTHR34606:SF15">
    <property type="entry name" value="BON DOMAIN-CONTAINING PROTEIN"/>
    <property type="match status" value="1"/>
</dbReference>
<dbReference type="FunCoup" id="A0A1B1AI63">
    <property type="interactions" value="34"/>
</dbReference>
<dbReference type="InParanoid" id="A0A1B1AI63"/>
<dbReference type="Proteomes" id="UP000092498">
    <property type="component" value="Chromosome"/>
</dbReference>
<feature type="domain" description="BON" evidence="3">
    <location>
        <begin position="144"/>
        <end position="212"/>
    </location>
</feature>
<feature type="domain" description="BON" evidence="3">
    <location>
        <begin position="67"/>
        <end position="135"/>
    </location>
</feature>
<sequence length="244" mass="25954">MSARAAEIKRAETIRAQNPPIMRKIALLLVVFAASATASGCVTAAIGTAASVGVYAAQDRTIGEGIDDASASQQVKMRLMAADSMAFQEVDVEVANRNLLLSGTAPTAEHRQAAETIARSVRTVDNVYNEIIVGEPSTFVRSAQDELITAQIRTRLTASPSVRAININIETFHGNVYLMGIARSQHELERAAEIASVVGGVRRVVSFMQVRAPDMPYYAQAPSGPEFRGPDGVLGGDENAVGQN</sequence>
<dbReference type="Gene3D" id="3.40.1520.20">
    <property type="match status" value="1"/>
</dbReference>
<reference evidence="4 5" key="1">
    <citation type="submission" date="2015-11" db="EMBL/GenBank/DDBJ databases">
        <title>Whole-Genome Sequence of Candidatus Oderbacter manganicum from the National Park Lower Oder Valley, Germany.</title>
        <authorList>
            <person name="Braun B."/>
            <person name="Liere K."/>
            <person name="Szewzyk U."/>
        </authorList>
    </citation>
    <scope>NUCLEOTIDE SEQUENCE [LARGE SCALE GENOMIC DNA]</scope>
    <source>
        <strain evidence="4 5">OTSz_A_272</strain>
    </source>
</reference>
<feature type="region of interest" description="Disordered" evidence="1">
    <location>
        <begin position="221"/>
        <end position="244"/>
    </location>
</feature>
<evidence type="ECO:0000313" key="4">
    <source>
        <dbReference type="EMBL" id="ANP46259.1"/>
    </source>
</evidence>
<dbReference type="PANTHER" id="PTHR34606">
    <property type="entry name" value="BON DOMAIN-CONTAINING PROTEIN"/>
    <property type="match status" value="1"/>
</dbReference>
<dbReference type="RefSeq" id="WP_066770960.1">
    <property type="nucleotide sequence ID" value="NZ_CP013244.1"/>
</dbReference>
<organism evidence="4 5">
    <name type="scientific">Candidatus Viadribacter manganicus</name>
    <dbReference type="NCBI Taxonomy" id="1759059"/>
    <lineage>
        <taxon>Bacteria</taxon>
        <taxon>Pseudomonadati</taxon>
        <taxon>Pseudomonadota</taxon>
        <taxon>Alphaproteobacteria</taxon>
        <taxon>Hyphomonadales</taxon>
        <taxon>Hyphomonadaceae</taxon>
        <taxon>Candidatus Viadribacter</taxon>
    </lineage>
</organism>
<evidence type="ECO:0000256" key="1">
    <source>
        <dbReference type="SAM" id="MobiDB-lite"/>
    </source>
</evidence>
<keyword evidence="2" id="KW-0732">Signal</keyword>
<dbReference type="AlphaFoldDB" id="A0A1B1AI63"/>
<evidence type="ECO:0000256" key="2">
    <source>
        <dbReference type="SAM" id="SignalP"/>
    </source>
</evidence>
<dbReference type="InterPro" id="IPR014004">
    <property type="entry name" value="Transpt-assoc_nodulatn_dom_bac"/>
</dbReference>
<dbReference type="Pfam" id="PF04972">
    <property type="entry name" value="BON"/>
    <property type="match status" value="2"/>
</dbReference>
<keyword evidence="5" id="KW-1185">Reference proteome</keyword>
<evidence type="ECO:0000313" key="5">
    <source>
        <dbReference type="Proteomes" id="UP000092498"/>
    </source>
</evidence>
<dbReference type="SMART" id="SM00749">
    <property type="entry name" value="BON"/>
    <property type="match status" value="2"/>
</dbReference>
<name>A0A1B1AI63_9PROT</name>
<dbReference type="PROSITE" id="PS50914">
    <property type="entry name" value="BON"/>
    <property type="match status" value="2"/>
</dbReference>
<accession>A0A1B1AI63</accession>
<dbReference type="STRING" id="1759059.ATE48_10185"/>
<protein>
    <recommendedName>
        <fullName evidence="3">BON domain-containing protein</fullName>
    </recommendedName>
</protein>
<dbReference type="InterPro" id="IPR007055">
    <property type="entry name" value="BON_dom"/>
</dbReference>
<dbReference type="EMBL" id="CP013244">
    <property type="protein sequence ID" value="ANP46259.1"/>
    <property type="molecule type" value="Genomic_DNA"/>
</dbReference>
<proteinExistence type="predicted"/>
<evidence type="ECO:0000259" key="3">
    <source>
        <dbReference type="PROSITE" id="PS50914"/>
    </source>
</evidence>
<feature type="signal peptide" evidence="2">
    <location>
        <begin position="1"/>
        <end position="44"/>
    </location>
</feature>
<dbReference type="KEGG" id="cbot:ATE48_10185"/>
<gene>
    <name evidence="4" type="ORF">ATE48_10185</name>
</gene>